<evidence type="ECO:0000256" key="11">
    <source>
        <dbReference type="HAMAP-Rule" id="MF_00244"/>
    </source>
</evidence>
<protein>
    <recommendedName>
        <fullName evidence="11">Probable nicotinate-nucleotide adenylyltransferase</fullName>
        <ecNumber evidence="11">2.7.7.18</ecNumber>
    </recommendedName>
    <alternativeName>
        <fullName evidence="11">Deamido-NAD(+) diphosphorylase</fullName>
    </alternativeName>
    <alternativeName>
        <fullName evidence="11">Deamido-NAD(+) pyrophosphorylase</fullName>
    </alternativeName>
    <alternativeName>
        <fullName evidence="11">Nicotinate mononucleotide adenylyltransferase</fullName>
        <shortName evidence="11">NaMN adenylyltransferase</shortName>
    </alternativeName>
</protein>
<dbReference type="GO" id="GO:0004515">
    <property type="term" value="F:nicotinate-nucleotide adenylyltransferase activity"/>
    <property type="evidence" value="ECO:0007669"/>
    <property type="project" value="UniProtKB-UniRule"/>
</dbReference>
<dbReference type="HAMAP" id="MF_00244">
    <property type="entry name" value="NaMN_adenylyltr"/>
    <property type="match status" value="1"/>
</dbReference>
<evidence type="ECO:0000256" key="4">
    <source>
        <dbReference type="ARBA" id="ARBA00022642"/>
    </source>
</evidence>
<dbReference type="Gene3D" id="3.40.50.620">
    <property type="entry name" value="HUPs"/>
    <property type="match status" value="1"/>
</dbReference>
<dbReference type="SUPFAM" id="SSF52374">
    <property type="entry name" value="Nucleotidylyl transferase"/>
    <property type="match status" value="1"/>
</dbReference>
<dbReference type="RefSeq" id="WP_165481054.1">
    <property type="nucleotide sequence ID" value="NZ_BMOB01000001.1"/>
</dbReference>
<evidence type="ECO:0000256" key="7">
    <source>
        <dbReference type="ARBA" id="ARBA00022741"/>
    </source>
</evidence>
<reference evidence="13" key="2">
    <citation type="submission" date="2020-09" db="EMBL/GenBank/DDBJ databases">
        <authorList>
            <person name="Sun Q."/>
            <person name="Ohkuma M."/>
        </authorList>
    </citation>
    <scope>NUCLEOTIDE SEQUENCE</scope>
    <source>
        <strain evidence="13">JCM 13919</strain>
    </source>
</reference>
<gene>
    <name evidence="11 13" type="primary">nadD</name>
    <name evidence="13" type="ORF">GCM10007966_01990</name>
</gene>
<evidence type="ECO:0000256" key="3">
    <source>
        <dbReference type="ARBA" id="ARBA00009014"/>
    </source>
</evidence>
<dbReference type="InterPro" id="IPR005248">
    <property type="entry name" value="NadD/NMNAT"/>
</dbReference>
<keyword evidence="6 11" id="KW-0548">Nucleotidyltransferase</keyword>
<comment type="catalytic activity">
    <reaction evidence="10 11">
        <text>nicotinate beta-D-ribonucleotide + ATP + H(+) = deamido-NAD(+) + diphosphate</text>
        <dbReference type="Rhea" id="RHEA:22860"/>
        <dbReference type="ChEBI" id="CHEBI:15378"/>
        <dbReference type="ChEBI" id="CHEBI:30616"/>
        <dbReference type="ChEBI" id="CHEBI:33019"/>
        <dbReference type="ChEBI" id="CHEBI:57502"/>
        <dbReference type="ChEBI" id="CHEBI:58437"/>
        <dbReference type="EC" id="2.7.7.18"/>
    </reaction>
</comment>
<dbReference type="CDD" id="cd02165">
    <property type="entry name" value="NMNAT"/>
    <property type="match status" value="1"/>
</dbReference>
<keyword evidence="9 11" id="KW-0520">NAD</keyword>
<dbReference type="Proteomes" id="UP000630149">
    <property type="component" value="Unassembled WGS sequence"/>
</dbReference>
<dbReference type="PANTHER" id="PTHR39321:SF3">
    <property type="entry name" value="PHOSPHOPANTETHEINE ADENYLYLTRANSFERASE"/>
    <property type="match status" value="1"/>
</dbReference>
<dbReference type="InterPro" id="IPR014729">
    <property type="entry name" value="Rossmann-like_a/b/a_fold"/>
</dbReference>
<keyword evidence="5 11" id="KW-0808">Transferase</keyword>
<dbReference type="GO" id="GO:0009435">
    <property type="term" value="P:NAD+ biosynthetic process"/>
    <property type="evidence" value="ECO:0007669"/>
    <property type="project" value="UniProtKB-UniRule"/>
</dbReference>
<dbReference type="AlphaFoldDB" id="A0A917N897"/>
<dbReference type="EC" id="2.7.7.18" evidence="11"/>
<evidence type="ECO:0000256" key="2">
    <source>
        <dbReference type="ARBA" id="ARBA00005019"/>
    </source>
</evidence>
<dbReference type="NCBIfam" id="NF000840">
    <property type="entry name" value="PRK00071.1-3"/>
    <property type="match status" value="1"/>
</dbReference>
<proteinExistence type="inferred from homology"/>
<name>A0A917N897_9GAMM</name>
<keyword evidence="8 11" id="KW-0067">ATP-binding</keyword>
<dbReference type="GO" id="GO:0005524">
    <property type="term" value="F:ATP binding"/>
    <property type="evidence" value="ECO:0007669"/>
    <property type="project" value="UniProtKB-KW"/>
</dbReference>
<dbReference type="Pfam" id="PF01467">
    <property type="entry name" value="CTP_transf_like"/>
    <property type="match status" value="1"/>
</dbReference>
<evidence type="ECO:0000313" key="14">
    <source>
        <dbReference type="Proteomes" id="UP000630149"/>
    </source>
</evidence>
<evidence type="ECO:0000256" key="10">
    <source>
        <dbReference type="ARBA" id="ARBA00048721"/>
    </source>
</evidence>
<comment type="similarity">
    <text evidence="3 11">Belongs to the NadD family.</text>
</comment>
<evidence type="ECO:0000256" key="6">
    <source>
        <dbReference type="ARBA" id="ARBA00022695"/>
    </source>
</evidence>
<accession>A0A917N897</accession>
<dbReference type="EMBL" id="BMOB01000001">
    <property type="protein sequence ID" value="GGI76879.1"/>
    <property type="molecule type" value="Genomic_DNA"/>
</dbReference>
<reference evidence="13" key="1">
    <citation type="journal article" date="2014" name="Int. J. Syst. Evol. Microbiol.">
        <title>Complete genome sequence of Corynebacterium casei LMG S-19264T (=DSM 44701T), isolated from a smear-ripened cheese.</title>
        <authorList>
            <consortium name="US DOE Joint Genome Institute (JGI-PGF)"/>
            <person name="Walter F."/>
            <person name="Albersmeier A."/>
            <person name="Kalinowski J."/>
            <person name="Ruckert C."/>
        </authorList>
    </citation>
    <scope>NUCLEOTIDE SEQUENCE</scope>
    <source>
        <strain evidence="13">JCM 13919</strain>
    </source>
</reference>
<evidence type="ECO:0000256" key="8">
    <source>
        <dbReference type="ARBA" id="ARBA00022840"/>
    </source>
</evidence>
<comment type="caution">
    <text evidence="13">The sequence shown here is derived from an EMBL/GenBank/DDBJ whole genome shotgun (WGS) entry which is preliminary data.</text>
</comment>
<sequence length="211" mass="24590">MKSILIYGGTFDPPHNGHLLTALTVQREFKFDKVYFIPCKSPVLKPESHATCSQRIDMLRLALSSYKEFRIDLREIKRDSPSYMVDTLKSLREELGSKIALTLLLGTDAFLQLPNWHKWRELIDYAHILVIQRSIKTEGQSDTLHHFVSNHLTSNKFNLRSKPAGLIYFYNAGLYDISSTDIRDYIKEGKPIKQYLPHAVYRYIKQHSLYQ</sequence>
<dbReference type="PANTHER" id="PTHR39321">
    <property type="entry name" value="NICOTINATE-NUCLEOTIDE ADENYLYLTRANSFERASE-RELATED"/>
    <property type="match status" value="1"/>
</dbReference>
<dbReference type="NCBIfam" id="NF000839">
    <property type="entry name" value="PRK00071.1-1"/>
    <property type="match status" value="1"/>
</dbReference>
<evidence type="ECO:0000256" key="5">
    <source>
        <dbReference type="ARBA" id="ARBA00022679"/>
    </source>
</evidence>
<dbReference type="InterPro" id="IPR004821">
    <property type="entry name" value="Cyt_trans-like"/>
</dbReference>
<dbReference type="NCBIfam" id="TIGR00482">
    <property type="entry name" value="nicotinate (nicotinamide) nucleotide adenylyltransferase"/>
    <property type="match status" value="1"/>
</dbReference>
<evidence type="ECO:0000256" key="1">
    <source>
        <dbReference type="ARBA" id="ARBA00002324"/>
    </source>
</evidence>
<evidence type="ECO:0000256" key="9">
    <source>
        <dbReference type="ARBA" id="ARBA00023027"/>
    </source>
</evidence>
<keyword evidence="4 11" id="KW-0662">Pyridine nucleotide biosynthesis</keyword>
<comment type="pathway">
    <text evidence="2 11">Cofactor biosynthesis; NAD(+) biosynthesis; deamido-NAD(+) from nicotinate D-ribonucleotide: step 1/1.</text>
</comment>
<organism evidence="13 14">
    <name type="scientific">Legionella impletisoli</name>
    <dbReference type="NCBI Taxonomy" id="343510"/>
    <lineage>
        <taxon>Bacteria</taxon>
        <taxon>Pseudomonadati</taxon>
        <taxon>Pseudomonadota</taxon>
        <taxon>Gammaproteobacteria</taxon>
        <taxon>Legionellales</taxon>
        <taxon>Legionellaceae</taxon>
        <taxon>Legionella</taxon>
    </lineage>
</organism>
<feature type="domain" description="Cytidyltransferase-like" evidence="12">
    <location>
        <begin position="6"/>
        <end position="183"/>
    </location>
</feature>
<evidence type="ECO:0000259" key="12">
    <source>
        <dbReference type="Pfam" id="PF01467"/>
    </source>
</evidence>
<evidence type="ECO:0000313" key="13">
    <source>
        <dbReference type="EMBL" id="GGI76879.1"/>
    </source>
</evidence>
<keyword evidence="14" id="KW-1185">Reference proteome</keyword>
<comment type="function">
    <text evidence="1 11">Catalyzes the reversible adenylation of nicotinate mononucleotide (NaMN) to nicotinic acid adenine dinucleotide (NaAD).</text>
</comment>
<keyword evidence="7 11" id="KW-0547">Nucleotide-binding</keyword>